<sequence>MGNLFVIYRLVFGTSNAACRYRPTCSAYAQEAFEKHGLLKGGILTFGRFLSCHPFSKRPLFDPVPEFKRKSYESV</sequence>
<gene>
    <name evidence="1" type="ORF">A3D07_02200</name>
</gene>
<reference evidence="1 2" key="1">
    <citation type="journal article" date="2016" name="Nat. Commun.">
        <title>Thousands of microbial genomes shed light on interconnected biogeochemical processes in an aquifer system.</title>
        <authorList>
            <person name="Anantharaman K."/>
            <person name="Brown C.T."/>
            <person name="Hug L.A."/>
            <person name="Sharon I."/>
            <person name="Castelle C.J."/>
            <person name="Probst A.J."/>
            <person name="Thomas B.C."/>
            <person name="Singh A."/>
            <person name="Wilkins M.J."/>
            <person name="Karaoz U."/>
            <person name="Brodie E.L."/>
            <person name="Williams K.H."/>
            <person name="Hubbard S.S."/>
            <person name="Banfield J.F."/>
        </authorList>
    </citation>
    <scope>NUCLEOTIDE SEQUENCE [LARGE SCALE GENOMIC DNA]</scope>
</reference>
<organism evidence="1 2">
    <name type="scientific">Candidatus Curtissbacteria bacterium RIFCSPHIGHO2_02_FULL_42_15</name>
    <dbReference type="NCBI Taxonomy" id="1797716"/>
    <lineage>
        <taxon>Bacteria</taxon>
        <taxon>Candidatus Curtissiibacteriota</taxon>
    </lineage>
</organism>
<dbReference type="InterPro" id="IPR002696">
    <property type="entry name" value="Membr_insert_effic_factor_YidD"/>
</dbReference>
<dbReference type="PANTHER" id="PTHR33383">
    <property type="entry name" value="MEMBRANE PROTEIN INSERTION EFFICIENCY FACTOR-RELATED"/>
    <property type="match status" value="1"/>
</dbReference>
<proteinExistence type="predicted"/>
<dbReference type="STRING" id="1797716.A3D07_02200"/>
<evidence type="ECO:0000313" key="2">
    <source>
        <dbReference type="Proteomes" id="UP000177124"/>
    </source>
</evidence>
<evidence type="ECO:0000313" key="1">
    <source>
        <dbReference type="EMBL" id="OGD91345.1"/>
    </source>
</evidence>
<name>A0A1F5GHL8_9BACT</name>
<dbReference type="EMBL" id="MFBF01000017">
    <property type="protein sequence ID" value="OGD91345.1"/>
    <property type="molecule type" value="Genomic_DNA"/>
</dbReference>
<protein>
    <submittedName>
        <fullName evidence="1">Membrane protein insertion efficiency factor YidD</fullName>
    </submittedName>
</protein>
<dbReference type="SMART" id="SM01234">
    <property type="entry name" value="Haemolytic"/>
    <property type="match status" value="1"/>
</dbReference>
<dbReference type="NCBIfam" id="TIGR00278">
    <property type="entry name" value="membrane protein insertion efficiency factor YidD"/>
    <property type="match status" value="1"/>
</dbReference>
<dbReference type="PANTHER" id="PTHR33383:SF1">
    <property type="entry name" value="MEMBRANE PROTEIN INSERTION EFFICIENCY FACTOR-RELATED"/>
    <property type="match status" value="1"/>
</dbReference>
<dbReference type="Pfam" id="PF01809">
    <property type="entry name" value="YidD"/>
    <property type="match status" value="1"/>
</dbReference>
<comment type="caution">
    <text evidence="1">The sequence shown here is derived from an EMBL/GenBank/DDBJ whole genome shotgun (WGS) entry which is preliminary data.</text>
</comment>
<accession>A0A1F5GHL8</accession>
<dbReference type="Proteomes" id="UP000177124">
    <property type="component" value="Unassembled WGS sequence"/>
</dbReference>
<dbReference type="AlphaFoldDB" id="A0A1F5GHL8"/>